<evidence type="ECO:0000256" key="1">
    <source>
        <dbReference type="SAM" id="MobiDB-lite"/>
    </source>
</evidence>
<evidence type="ECO:0000313" key="2">
    <source>
        <dbReference type="EMBL" id="KYB45556.1"/>
    </source>
</evidence>
<dbReference type="Pfam" id="PF07277">
    <property type="entry name" value="SapC"/>
    <property type="match status" value="1"/>
</dbReference>
<feature type="region of interest" description="Disordered" evidence="1">
    <location>
        <begin position="1"/>
        <end position="20"/>
    </location>
</feature>
<accession>A0A656Z7Z0</accession>
<reference evidence="2" key="1">
    <citation type="submission" date="2016-02" db="EMBL/GenBank/DDBJ databases">
        <title>Genomic sequences of Ochrobactrum anthropi.</title>
        <authorList>
            <person name="Chudasama K.S."/>
            <person name="Thaker V.S."/>
        </authorList>
    </citation>
    <scope>NUCLEOTIDE SEQUENCE [LARGE SCALE GENOMIC DNA]</scope>
    <source>
        <strain evidence="2">SUBG007</strain>
    </source>
</reference>
<name>A0A656Z7Z0_BRUAN</name>
<organism evidence="2">
    <name type="scientific">Brucella anthropi</name>
    <name type="common">Ochrobactrum anthropi</name>
    <dbReference type="NCBI Taxonomy" id="529"/>
    <lineage>
        <taxon>Bacteria</taxon>
        <taxon>Pseudomonadati</taxon>
        <taxon>Pseudomonadota</taxon>
        <taxon>Alphaproteobacteria</taxon>
        <taxon>Hyphomicrobiales</taxon>
        <taxon>Brucellaceae</taxon>
        <taxon>Brucella/Ochrobactrum group</taxon>
        <taxon>Brucella</taxon>
    </lineage>
</organism>
<sequence>MASAPEQCSPAARRRVRAGRPVLPNRLLQRRICQTYGCARAEGRPESVPRPDRILEGRDLCPGLPPRYPFIVTDFTDQSGQLLAIDTASDRFTDIGSSDDAEPLFDEKGGPSRMTAEAMAFCNAFHQDHLRGEKFGAALLDQGLLVHRHANMQFPDNSRYTLDGFQVVDEEKFRSLSDPDLLLDWHHKGWLAAIILHLASMNNWETLLLLNAEQNTAEQGAA</sequence>
<evidence type="ECO:0008006" key="3">
    <source>
        <dbReference type="Google" id="ProtNLM"/>
    </source>
</evidence>
<dbReference type="EMBL" id="LUAY01004133">
    <property type="protein sequence ID" value="KYB45556.1"/>
    <property type="molecule type" value="Genomic_DNA"/>
</dbReference>
<comment type="caution">
    <text evidence="2">The sequence shown here is derived from an EMBL/GenBank/DDBJ whole genome shotgun (WGS) entry which is preliminary data.</text>
</comment>
<proteinExistence type="predicted"/>
<gene>
    <name evidence="2" type="ORF">AB664_38460</name>
</gene>
<protein>
    <recommendedName>
        <fullName evidence="3">SapC family protein</fullName>
    </recommendedName>
</protein>
<dbReference type="AlphaFoldDB" id="A0A656Z7Z0"/>
<dbReference type="InterPro" id="IPR010836">
    <property type="entry name" value="SapC"/>
</dbReference>